<feature type="signal peptide" evidence="2">
    <location>
        <begin position="1"/>
        <end position="22"/>
    </location>
</feature>
<dbReference type="GO" id="GO:0061908">
    <property type="term" value="C:phagophore"/>
    <property type="evidence" value="ECO:0007669"/>
    <property type="project" value="TreeGrafter"/>
</dbReference>
<dbReference type="OrthoDB" id="272162at2759"/>
<dbReference type="GO" id="GO:0044233">
    <property type="term" value="C:mitochondria-associated endoplasmic reticulum membrane contact site"/>
    <property type="evidence" value="ECO:0007669"/>
    <property type="project" value="TreeGrafter"/>
</dbReference>
<gene>
    <name evidence="4" type="ORF">JRQ81_019909</name>
</gene>
<dbReference type="PANTHER" id="PTHR13040:SF2">
    <property type="entry name" value="AUTOPHAGY PROTEIN 5"/>
    <property type="match status" value="1"/>
</dbReference>
<comment type="subunit">
    <text evidence="1">Conjugated with ATG12.</text>
</comment>
<comment type="similarity">
    <text evidence="1">Belongs to the ATG5 family.</text>
</comment>
<comment type="caution">
    <text evidence="4">The sequence shown here is derived from an EMBL/GenBank/DDBJ whole genome shotgun (WGS) entry which is preliminary data.</text>
</comment>
<dbReference type="AlphaFoldDB" id="A0A9Q0XNJ4"/>
<accession>A0A9Q0XNJ4</accession>
<dbReference type="Proteomes" id="UP001142489">
    <property type="component" value="Unassembled WGS sequence"/>
</dbReference>
<dbReference type="GO" id="GO:0000422">
    <property type="term" value="P:autophagy of mitochondrion"/>
    <property type="evidence" value="ECO:0007669"/>
    <property type="project" value="TreeGrafter"/>
</dbReference>
<dbReference type="GO" id="GO:0019776">
    <property type="term" value="F:Atg8-family ligase activity"/>
    <property type="evidence" value="ECO:0007669"/>
    <property type="project" value="TreeGrafter"/>
</dbReference>
<proteinExistence type="inferred from homology"/>
<keyword evidence="5" id="KW-1185">Reference proteome</keyword>
<evidence type="ECO:0000259" key="3">
    <source>
        <dbReference type="Pfam" id="PF04106"/>
    </source>
</evidence>
<organism evidence="4 5">
    <name type="scientific">Phrynocephalus forsythii</name>
    <dbReference type="NCBI Taxonomy" id="171643"/>
    <lineage>
        <taxon>Eukaryota</taxon>
        <taxon>Metazoa</taxon>
        <taxon>Chordata</taxon>
        <taxon>Craniata</taxon>
        <taxon>Vertebrata</taxon>
        <taxon>Euteleostomi</taxon>
        <taxon>Lepidosauria</taxon>
        <taxon>Squamata</taxon>
        <taxon>Bifurcata</taxon>
        <taxon>Unidentata</taxon>
        <taxon>Episquamata</taxon>
        <taxon>Toxicofera</taxon>
        <taxon>Iguania</taxon>
        <taxon>Acrodonta</taxon>
        <taxon>Agamidae</taxon>
        <taxon>Agaminae</taxon>
        <taxon>Phrynocephalus</taxon>
    </lineage>
</organism>
<feature type="domain" description="Autophagy protein ATG5 UblB" evidence="3">
    <location>
        <begin position="24"/>
        <end position="63"/>
    </location>
</feature>
<feature type="chain" id="PRO_5040221804" description="Autophagy protein 5" evidence="2">
    <location>
        <begin position="23"/>
        <end position="96"/>
    </location>
</feature>
<reference evidence="4" key="1">
    <citation type="journal article" date="2023" name="DNA Res.">
        <title>Chromosome-level genome assembly of Phrynocephalus forsythii using third-generation DNA sequencing and Hi-C analysis.</title>
        <authorList>
            <person name="Qi Y."/>
            <person name="Zhao W."/>
            <person name="Zhao Y."/>
            <person name="Niu C."/>
            <person name="Cao S."/>
            <person name="Zhang Y."/>
        </authorList>
    </citation>
    <scope>NUCLEOTIDE SEQUENCE</scope>
    <source>
        <tissue evidence="4">Muscle</tissue>
    </source>
</reference>
<name>A0A9Q0XNJ4_9SAUR</name>
<evidence type="ECO:0000313" key="4">
    <source>
        <dbReference type="EMBL" id="KAJ7320398.1"/>
    </source>
</evidence>
<evidence type="ECO:0000313" key="5">
    <source>
        <dbReference type="Proteomes" id="UP001142489"/>
    </source>
</evidence>
<dbReference type="EMBL" id="JAPFRF010000010">
    <property type="protein sequence ID" value="KAJ7320398.1"/>
    <property type="molecule type" value="Genomic_DNA"/>
</dbReference>
<dbReference type="GO" id="GO:0034274">
    <property type="term" value="C:Atg12-Atg5-Atg16 complex"/>
    <property type="evidence" value="ECO:0007669"/>
    <property type="project" value="TreeGrafter"/>
</dbReference>
<keyword evidence="1" id="KW-0832">Ubl conjugation</keyword>
<dbReference type="InterPro" id="IPR048318">
    <property type="entry name" value="ATG5_UblB"/>
</dbReference>
<dbReference type="GO" id="GO:0034727">
    <property type="term" value="P:piecemeal microautophagy of the nucleus"/>
    <property type="evidence" value="ECO:0007669"/>
    <property type="project" value="TreeGrafter"/>
</dbReference>
<keyword evidence="2" id="KW-0732">Signal</keyword>
<dbReference type="GO" id="GO:0006995">
    <property type="term" value="P:cellular response to nitrogen starvation"/>
    <property type="evidence" value="ECO:0007669"/>
    <property type="project" value="TreeGrafter"/>
</dbReference>
<evidence type="ECO:0000256" key="1">
    <source>
        <dbReference type="RuleBase" id="RU361202"/>
    </source>
</evidence>
<protein>
    <recommendedName>
        <fullName evidence="1">Autophagy protein 5</fullName>
    </recommendedName>
</protein>
<dbReference type="Pfam" id="PF04106">
    <property type="entry name" value="ATG5_UblB"/>
    <property type="match status" value="1"/>
</dbReference>
<sequence>MDSYILWGISLKMLALLHLIQKELDGEKKTQVVIHGIAPMLETPVQWLSEHMSYPDNFLHISVIPNLQIEISACLPGRSASDWEKKPKSSCFVRAT</sequence>
<keyword evidence="1" id="KW-1017">Isopeptide bond</keyword>
<keyword evidence="1" id="KW-0472">Membrane</keyword>
<comment type="function">
    <text evidence="1">Involved in autophagic vesicle formation.</text>
</comment>
<dbReference type="GO" id="GO:0005776">
    <property type="term" value="C:autophagosome"/>
    <property type="evidence" value="ECO:0007669"/>
    <property type="project" value="TreeGrafter"/>
</dbReference>
<dbReference type="PANTHER" id="PTHR13040">
    <property type="entry name" value="AUTOPHAGY PROTEIN 5"/>
    <property type="match status" value="1"/>
</dbReference>
<comment type="subcellular location">
    <subcellularLocation>
        <location evidence="1">Preautophagosomal structure membrane</location>
        <topology evidence="1">Peripheral membrane protein</topology>
    </subcellularLocation>
</comment>
<dbReference type="Gene3D" id="3.10.20.90">
    <property type="entry name" value="Phosphatidylinositol 3-kinase Catalytic Subunit, Chain A, domain 1"/>
    <property type="match status" value="1"/>
</dbReference>
<keyword evidence="1" id="KW-0072">Autophagy</keyword>
<dbReference type="GO" id="GO:0034045">
    <property type="term" value="C:phagophore assembly site membrane"/>
    <property type="evidence" value="ECO:0007669"/>
    <property type="project" value="UniProtKB-SubCell"/>
</dbReference>
<evidence type="ECO:0000256" key="2">
    <source>
        <dbReference type="SAM" id="SignalP"/>
    </source>
</evidence>
<dbReference type="InterPro" id="IPR007239">
    <property type="entry name" value="Atg5"/>
</dbReference>